<protein>
    <submittedName>
        <fullName evidence="4">T9SS type A sorting domain-containing protein</fullName>
    </submittedName>
</protein>
<dbReference type="SUPFAM" id="SSF55486">
    <property type="entry name" value="Metalloproteases ('zincins'), catalytic domain"/>
    <property type="match status" value="1"/>
</dbReference>
<dbReference type="InterPro" id="IPR014756">
    <property type="entry name" value="Ig_E-set"/>
</dbReference>
<dbReference type="SUPFAM" id="SSF81296">
    <property type="entry name" value="E set domains"/>
    <property type="match status" value="1"/>
</dbReference>
<name>A0ABU7XRY6_9FLAO</name>
<dbReference type="InterPro" id="IPR002909">
    <property type="entry name" value="IPT_dom"/>
</dbReference>
<dbReference type="InterPro" id="IPR013783">
    <property type="entry name" value="Ig-like_fold"/>
</dbReference>
<keyword evidence="1" id="KW-0732">Signal</keyword>
<dbReference type="Gene3D" id="2.60.40.10">
    <property type="entry name" value="Immunoglobulins"/>
    <property type="match status" value="1"/>
</dbReference>
<dbReference type="SUPFAM" id="SSF50242">
    <property type="entry name" value="TIMP-like"/>
    <property type="match status" value="1"/>
</dbReference>
<dbReference type="InterPro" id="IPR024079">
    <property type="entry name" value="MetalloPept_cat_dom_sf"/>
</dbReference>
<dbReference type="NCBIfam" id="TIGR04183">
    <property type="entry name" value="Por_Secre_tail"/>
    <property type="match status" value="1"/>
</dbReference>
<gene>
    <name evidence="4" type="ORF">N1F79_10015</name>
</gene>
<dbReference type="Pfam" id="PF18962">
    <property type="entry name" value="Por_Secre_tail"/>
    <property type="match status" value="1"/>
</dbReference>
<evidence type="ECO:0000256" key="1">
    <source>
        <dbReference type="ARBA" id="ARBA00022729"/>
    </source>
</evidence>
<reference evidence="4 5" key="1">
    <citation type="submission" date="2022-09" db="EMBL/GenBank/DDBJ databases">
        <title>Genome sequencing of Flavivirga sp. MEBiC05379.</title>
        <authorList>
            <person name="Oh H.-M."/>
            <person name="Kwon K.K."/>
            <person name="Park M.J."/>
            <person name="Yang S.-H."/>
        </authorList>
    </citation>
    <scope>NUCLEOTIDE SEQUENCE [LARGE SCALE GENOMIC DNA]</scope>
    <source>
        <strain evidence="4 5">MEBiC05379</strain>
    </source>
</reference>
<feature type="domain" description="Secretion system C-terminal sorting" evidence="3">
    <location>
        <begin position="544"/>
        <end position="618"/>
    </location>
</feature>
<dbReference type="InterPro" id="IPR026444">
    <property type="entry name" value="Secre_tail"/>
</dbReference>
<accession>A0ABU7XRY6</accession>
<organism evidence="4 5">
    <name type="scientific">Flavivirga spongiicola</name>
    <dbReference type="NCBI Taxonomy" id="421621"/>
    <lineage>
        <taxon>Bacteria</taxon>
        <taxon>Pseudomonadati</taxon>
        <taxon>Bacteroidota</taxon>
        <taxon>Flavobacteriia</taxon>
        <taxon>Flavobacteriales</taxon>
        <taxon>Flavobacteriaceae</taxon>
        <taxon>Flavivirga</taxon>
    </lineage>
</organism>
<keyword evidence="5" id="KW-1185">Reference proteome</keyword>
<dbReference type="Gene3D" id="3.40.390.10">
    <property type="entry name" value="Collagenase (Catalytic Domain)"/>
    <property type="match status" value="1"/>
</dbReference>
<dbReference type="EMBL" id="JAODOP010000004">
    <property type="protein sequence ID" value="MEF3833466.1"/>
    <property type="molecule type" value="Genomic_DNA"/>
</dbReference>
<evidence type="ECO:0000313" key="4">
    <source>
        <dbReference type="EMBL" id="MEF3833466.1"/>
    </source>
</evidence>
<evidence type="ECO:0000259" key="3">
    <source>
        <dbReference type="Pfam" id="PF18962"/>
    </source>
</evidence>
<sequence>MKKMTLTIALIFCFIGIGTLSAQVLMREASLKKQIDNSSLVIEGKVVDKKSFWDDNHRIIYTANTVEVYKVFKGEPLTTVEVITLGGTVGLHALIANPSLKLRLGDAGIFTLQNNNVAINTKSKSTKKAFRPYGSSQGFYKYNLYDDLAVNPFNKKKGIKSSFYNEIMSHTKNDYRVISNFDTQSKSLQSKQSKNLLVPTSIAFTPTTATAGTKEVLTITGSDFGAVKGKVGFSNADDGGATFVDALDSQVLTWSDTQITVEIPSVAGTGKVRVTDGAVTPTSDVSASDLTISYAELNVEGDFGDGELAYQVQHIGQSGGGYTWEMFTDFFDDSEHPGAKAAFERAFNNWVCETGVNWTISSSATTVDEAIYESETDPEPPVNVIRFDNGDELETITSNDDILGVCFSWYAGCGPSPLKWRVEELDIVFDSDINDSGTPETESWYFGSDTGGITSDQWDFESVALHELGHGHQLGHVINTNNDVMHYTLLNDTTQRVLSADNSTAANNVQTRSTTSMVCVRPLMTSISCPLSVENKELDKAISLYPNPAKSIFYIKNDSFINLEKVNMYDISGRLISKVDISNNDSSKTKTINVTGLSKGIYFVNIHSDSAMITRKMVLD</sequence>
<dbReference type="RefSeq" id="WP_303305810.1">
    <property type="nucleotide sequence ID" value="NZ_JAODOP010000004.1"/>
</dbReference>
<dbReference type="InterPro" id="IPR008993">
    <property type="entry name" value="TIMP-like_OB-fold"/>
</dbReference>
<evidence type="ECO:0000313" key="5">
    <source>
        <dbReference type="Proteomes" id="UP001337305"/>
    </source>
</evidence>
<proteinExistence type="predicted"/>
<evidence type="ECO:0000259" key="2">
    <source>
        <dbReference type="Pfam" id="PF01833"/>
    </source>
</evidence>
<feature type="domain" description="IPT/TIG" evidence="2">
    <location>
        <begin position="199"/>
        <end position="283"/>
    </location>
</feature>
<dbReference type="Pfam" id="PF01833">
    <property type="entry name" value="TIG"/>
    <property type="match status" value="1"/>
</dbReference>
<dbReference type="Proteomes" id="UP001337305">
    <property type="component" value="Unassembled WGS sequence"/>
</dbReference>
<comment type="caution">
    <text evidence="4">The sequence shown here is derived from an EMBL/GenBank/DDBJ whole genome shotgun (WGS) entry which is preliminary data.</text>
</comment>